<dbReference type="InterPro" id="IPR051210">
    <property type="entry name" value="Ub_ligase/GEF_domain"/>
</dbReference>
<gene>
    <name evidence="3" type="ORF">V7S43_013660</name>
</gene>
<dbReference type="AlphaFoldDB" id="A0ABD3F615"/>
<evidence type="ECO:0008006" key="5">
    <source>
        <dbReference type="Google" id="ProtNLM"/>
    </source>
</evidence>
<evidence type="ECO:0000313" key="4">
    <source>
        <dbReference type="Proteomes" id="UP001632037"/>
    </source>
</evidence>
<evidence type="ECO:0000313" key="3">
    <source>
        <dbReference type="EMBL" id="KAL3661460.1"/>
    </source>
</evidence>
<comment type="caution">
    <text evidence="3">The sequence shown here is derived from an EMBL/GenBank/DDBJ whole genome shotgun (WGS) entry which is preliminary data.</text>
</comment>
<dbReference type="PROSITE" id="PS50012">
    <property type="entry name" value="RCC1_3"/>
    <property type="match status" value="2"/>
</dbReference>
<feature type="repeat" description="RCC1" evidence="2">
    <location>
        <begin position="114"/>
        <end position="175"/>
    </location>
</feature>
<dbReference type="Proteomes" id="UP001632037">
    <property type="component" value="Unassembled WGS sequence"/>
</dbReference>
<keyword evidence="4" id="KW-1185">Reference proteome</keyword>
<organism evidence="3 4">
    <name type="scientific">Phytophthora oleae</name>
    <dbReference type="NCBI Taxonomy" id="2107226"/>
    <lineage>
        <taxon>Eukaryota</taxon>
        <taxon>Sar</taxon>
        <taxon>Stramenopiles</taxon>
        <taxon>Oomycota</taxon>
        <taxon>Peronosporomycetes</taxon>
        <taxon>Peronosporales</taxon>
        <taxon>Peronosporaceae</taxon>
        <taxon>Phytophthora</taxon>
    </lineage>
</organism>
<protein>
    <recommendedName>
        <fullName evidence="5">Calmodulin</fullName>
    </recommendedName>
</protein>
<evidence type="ECO:0000256" key="1">
    <source>
        <dbReference type="ARBA" id="ARBA00022737"/>
    </source>
</evidence>
<dbReference type="SUPFAM" id="SSF50985">
    <property type="entry name" value="RCC1/BLIP-II"/>
    <property type="match status" value="1"/>
</dbReference>
<dbReference type="PANTHER" id="PTHR22870">
    <property type="entry name" value="REGULATOR OF CHROMOSOME CONDENSATION"/>
    <property type="match status" value="1"/>
</dbReference>
<feature type="repeat" description="RCC1" evidence="2">
    <location>
        <begin position="229"/>
        <end position="286"/>
    </location>
</feature>
<accession>A0ABD3F615</accession>
<evidence type="ECO:0000256" key="2">
    <source>
        <dbReference type="PROSITE-ProRule" id="PRU00235"/>
    </source>
</evidence>
<proteinExistence type="predicted"/>
<sequence>MLGDAVEIAKVESGRDFVVYLATSGQLLQCGEIPRRVSYEKFQRRHGQTRSKAHAVGTTVKRMSVRERELYRGHTCDSLCCPAELFITEKVRVTQVACGVTHCVALGAVNGGNRALFSWGLGEYGQLGLEDCQLASKMTPVAAPSKLHQLLQHSDETHPAVVRCGPFSTYLLSRGSSVLWHWGLLPSPGPDSRFVRQGVPVEFPLTDMNTRLVDIAAGMGHMVLLADDGCVFTWGYGSFGQLGLGPSVVSNVENQPTQVDFFRQEPSYRITKISCGWNHCAALSRNGDVYAWGSNLYGECGAKSKFCDYFHPVLVAIPRPEANPPHRHEEIHCRGNSSSLLFRHTSGKYSEINQTFLWGVTAPGVGLLLPTEMLSSQTRLADCNLGLENSVWLLNAHSVNSGHPAWIVKEIVANDESFQELENGFTCLKVHVGATICIQVQPINKHALIAIAAFRKNDDTGANSLFELSTTQRDSAPSSDQNNYTGAIISSTSIARMPQGIELLTVEIIVIAQVHGRFVFALTSSIGEVVGNEFVVDVTFDNERETLMLETHGNQASICVLGVRVEGTEAENEEPVDAKWYKLLSKRIRVYTNDTVIVLIESTTTDSDPAIQVEYRDNHWQYELTHLDVVGSDRSRGKKLGVTQLRFPLPGQYFVYDTRRHEDEVERRTPLLVINCCLASQQRHQVLVEKHELIWSMYQFALANTPQSARFSCFLASVLQNPSLRDSVVCSPWITTHDEVSCESSFDFDREYHAQYELLRHPEHPFILWDSYLISSPTFSSFRLFPEHDKRSLSLSSILPEWATVLSSKVAFRIETWLEKPNAGQHQGIGDPPMDYVEARIQAATIGLSVQQIPFDFLGSVSHLHQSAVRNALVPVNPNIVNAHDSIISWRRLNGDLFYSVQANELLIRRYGHESHEFPETAQNGRITRLRSQLSDFLWQKAEGKKIEELFILFTSPTKPGPKVHSGIRNVIHLRELIFHSTALGFDEVVAVPKQEWFALFRGIQVQSPRDSNGITFSTFRTFLIDPFHQFFWKQYVYQIREQANSDRGMVIQTLTDSFKAVTKGIHRNNNDLECSGDDDTLIPWPDFVESLRRFHFVLGLSLPPPSDCCRLLYRFDTDGVGRISSQNYWEALLNSLDEIDSATEQYDFTKARGAQTKLKKILKVAIANGHRRPNLESFTSSEAVQKLFAARAKSCPKEASRSSKSHGNNTDAILRASANTHLARIRNLPISHLLREGIYFRPPRETLYRHEVEVDSTQAQAMGAEDSF</sequence>
<dbReference type="InterPro" id="IPR009091">
    <property type="entry name" value="RCC1/BLIP-II"/>
</dbReference>
<reference evidence="3 4" key="1">
    <citation type="submission" date="2024-09" db="EMBL/GenBank/DDBJ databases">
        <title>Genome sequencing and assembly of Phytophthora oleae, isolate VK10A, causative agent of rot of olive drupes.</title>
        <authorList>
            <person name="Conti Taguali S."/>
            <person name="Riolo M."/>
            <person name="La Spada F."/>
            <person name="Cacciola S.O."/>
            <person name="Dionisio G."/>
        </authorList>
    </citation>
    <scope>NUCLEOTIDE SEQUENCE [LARGE SCALE GENOMIC DNA]</scope>
    <source>
        <strain evidence="3 4">VK10A</strain>
    </source>
</reference>
<name>A0ABD3F615_9STRA</name>
<dbReference type="InterPro" id="IPR000408">
    <property type="entry name" value="Reg_chr_condens"/>
</dbReference>
<dbReference type="PANTHER" id="PTHR22870:SF408">
    <property type="entry name" value="OS09G0560450 PROTEIN"/>
    <property type="match status" value="1"/>
</dbReference>
<dbReference type="PRINTS" id="PR00633">
    <property type="entry name" value="RCCNDNSATION"/>
</dbReference>
<keyword evidence="1" id="KW-0677">Repeat</keyword>
<dbReference type="Gene3D" id="2.130.10.30">
    <property type="entry name" value="Regulator of chromosome condensation 1/beta-lactamase-inhibitor protein II"/>
    <property type="match status" value="2"/>
</dbReference>
<dbReference type="EMBL" id="JBIMZQ010000036">
    <property type="protein sequence ID" value="KAL3661460.1"/>
    <property type="molecule type" value="Genomic_DNA"/>
</dbReference>
<dbReference type="Pfam" id="PF00415">
    <property type="entry name" value="RCC1"/>
    <property type="match status" value="3"/>
</dbReference>